<evidence type="ECO:0000256" key="1">
    <source>
        <dbReference type="SAM" id="MobiDB-lite"/>
    </source>
</evidence>
<feature type="compositionally biased region" description="Low complexity" evidence="1">
    <location>
        <begin position="35"/>
        <end position="79"/>
    </location>
</feature>
<gene>
    <name evidence="2" type="ORF">SAMD00023353_4001310</name>
</gene>
<dbReference type="EMBL" id="DF977485">
    <property type="protein sequence ID" value="GAP89486.1"/>
    <property type="molecule type" value="Genomic_DNA"/>
</dbReference>
<evidence type="ECO:0000313" key="2">
    <source>
        <dbReference type="EMBL" id="GAP89486.1"/>
    </source>
</evidence>
<organism evidence="2">
    <name type="scientific">Rosellinia necatrix</name>
    <name type="common">White root-rot fungus</name>
    <dbReference type="NCBI Taxonomy" id="77044"/>
    <lineage>
        <taxon>Eukaryota</taxon>
        <taxon>Fungi</taxon>
        <taxon>Dikarya</taxon>
        <taxon>Ascomycota</taxon>
        <taxon>Pezizomycotina</taxon>
        <taxon>Sordariomycetes</taxon>
        <taxon>Xylariomycetidae</taxon>
        <taxon>Xylariales</taxon>
        <taxon>Xylariaceae</taxon>
        <taxon>Rosellinia</taxon>
    </lineage>
</organism>
<name>A0A1W2TMC7_ROSNE</name>
<reference evidence="2" key="1">
    <citation type="submission" date="2016-03" db="EMBL/GenBank/DDBJ databases">
        <title>Draft genome sequence of Rosellinia necatrix.</title>
        <authorList>
            <person name="Kanematsu S."/>
        </authorList>
    </citation>
    <scope>NUCLEOTIDE SEQUENCE [LARGE SCALE GENOMIC DNA]</scope>
    <source>
        <strain evidence="2">W97</strain>
    </source>
</reference>
<dbReference type="Proteomes" id="UP000054516">
    <property type="component" value="Unassembled WGS sequence"/>
</dbReference>
<evidence type="ECO:0000313" key="3">
    <source>
        <dbReference type="Proteomes" id="UP000054516"/>
    </source>
</evidence>
<sequence length="108" mass="10096">MNTMSSNTTANCATDNTAQAIVLSSSAGTPTAPISSGGTSQGSPTPVFIAGSVVTSGSRSGGTSITGNTSATFSVLRGGNATGGSARGSSAEGGNGRGGNASQGFTST</sequence>
<dbReference type="AlphaFoldDB" id="A0A1W2TMC7"/>
<protein>
    <submittedName>
        <fullName evidence="2">Uncharacterized protein</fullName>
    </submittedName>
</protein>
<feature type="region of interest" description="Disordered" evidence="1">
    <location>
        <begin position="27"/>
        <end position="108"/>
    </location>
</feature>
<accession>A0A1W2TMC7</accession>
<feature type="compositionally biased region" description="Gly residues" evidence="1">
    <location>
        <begin position="80"/>
        <end position="101"/>
    </location>
</feature>
<proteinExistence type="predicted"/>
<keyword evidence="3" id="KW-1185">Reference proteome</keyword>